<feature type="repeat" description="PPR" evidence="3">
    <location>
        <begin position="212"/>
        <end position="246"/>
    </location>
</feature>
<evidence type="ECO:0000256" key="3">
    <source>
        <dbReference type="PROSITE-ProRule" id="PRU00708"/>
    </source>
</evidence>
<dbReference type="GO" id="GO:1903427">
    <property type="term" value="P:negative regulation of reactive oxygen species biosynthetic process"/>
    <property type="evidence" value="ECO:0007669"/>
    <property type="project" value="EnsemblPlants"/>
</dbReference>
<dbReference type="Gramene" id="Kaladp0012s0064.1.v1.1">
    <property type="protein sequence ID" value="Kaladp0012s0064.1.v1.1"/>
    <property type="gene ID" value="Kaladp0012s0064.v1.1"/>
</dbReference>
<reference evidence="4" key="1">
    <citation type="submission" date="2021-01" db="UniProtKB">
        <authorList>
            <consortium name="EnsemblPlants"/>
        </authorList>
    </citation>
    <scope>IDENTIFICATION</scope>
</reference>
<dbReference type="InterPro" id="IPR002885">
    <property type="entry name" value="PPR_rpt"/>
</dbReference>
<dbReference type="InterPro" id="IPR011990">
    <property type="entry name" value="TPR-like_helical_dom_sf"/>
</dbReference>
<sequence>MLRRSIRASSSAAARYFSAAADAAEELSLSKDGEVKGGGKGGDTLCRRLMSLVHAKRSAAVTVRKWKEEGHSLRRFDLSRSVRELRKLKRYKHALEICEWMQQQDDIQLAPGDYALQVDLIAKLHGLARAQKFFDELPANLKGQHTYSALLHTYVQHKETAKAEALMKKMSEYGYLKYALPYNHMLSLYISDGQLDKVPEVLQELKKNTSPDLVTYNLWLSVCASQNDIETAEQVFMELRKSRLVADWVTHSTMANLYIKMAVIGKAKATLREMEKWSCKKNRAAYSSLLSLYTHIGDKDNVIRIWKKFKDSFRKLNDAEYICMVSSLVKLDDIKKAEIVFAEWESVTGTRDTRVPNVLLAAYINKNQMETAEDFYINSMVQKGIPPSYTTWELLTWGYLKQKDVEKAVTNFKKAIGSVKKWEPDEGLIKEVFKLVESQGDVEVAENLLLALRQAGHMTTEIYNFLLRTYLSSGKMPLVVAERMEKDKVKPDKETHSLIKETSKLCISDTSSRFLDKA</sequence>
<dbReference type="GO" id="GO:0003729">
    <property type="term" value="F:mRNA binding"/>
    <property type="evidence" value="ECO:0007669"/>
    <property type="project" value="UniProtKB-ARBA"/>
</dbReference>
<dbReference type="PANTHER" id="PTHR45717">
    <property type="entry name" value="OS12G0527900 PROTEIN"/>
    <property type="match status" value="1"/>
</dbReference>
<dbReference type="Proteomes" id="UP000594263">
    <property type="component" value="Unplaced"/>
</dbReference>
<name>A0A7N0SYC3_KALFE</name>
<dbReference type="FunFam" id="1.25.40.10:FF:000651">
    <property type="entry name" value="Pentatricopeptide repeat-containing protein mitochondrial"/>
    <property type="match status" value="1"/>
</dbReference>
<keyword evidence="5" id="KW-1185">Reference proteome</keyword>
<evidence type="ECO:0008006" key="6">
    <source>
        <dbReference type="Google" id="ProtNLM"/>
    </source>
</evidence>
<dbReference type="GO" id="GO:0008380">
    <property type="term" value="P:RNA splicing"/>
    <property type="evidence" value="ECO:0007669"/>
    <property type="project" value="EnsemblPlants"/>
</dbReference>
<dbReference type="OMA" id="EICEWMT"/>
<dbReference type="FunFam" id="1.25.40.10:FF:000253">
    <property type="entry name" value="Pentatricopeptide repeat-containing protein"/>
    <property type="match status" value="1"/>
</dbReference>
<proteinExistence type="inferred from homology"/>
<dbReference type="Pfam" id="PF01535">
    <property type="entry name" value="PPR"/>
    <property type="match status" value="1"/>
</dbReference>
<dbReference type="PANTHER" id="PTHR45717:SF45">
    <property type="entry name" value="OS12G0527900 PROTEIN"/>
    <property type="match status" value="1"/>
</dbReference>
<dbReference type="Gene3D" id="1.25.40.10">
    <property type="entry name" value="Tetratricopeptide repeat domain"/>
    <property type="match status" value="2"/>
</dbReference>
<keyword evidence="2" id="KW-0677">Repeat</keyword>
<evidence type="ECO:0000313" key="4">
    <source>
        <dbReference type="EnsemblPlants" id="Kaladp0012s0064.1.v1.1"/>
    </source>
</evidence>
<dbReference type="Pfam" id="PF13812">
    <property type="entry name" value="PPR_3"/>
    <property type="match status" value="1"/>
</dbReference>
<protein>
    <recommendedName>
        <fullName evidence="6">Pentatricopeptide repeat-containing protein</fullName>
    </recommendedName>
</protein>
<dbReference type="PROSITE" id="PS51375">
    <property type="entry name" value="PPR"/>
    <property type="match status" value="3"/>
</dbReference>
<dbReference type="NCBIfam" id="TIGR00756">
    <property type="entry name" value="PPR"/>
    <property type="match status" value="2"/>
</dbReference>
<feature type="repeat" description="PPR" evidence="3">
    <location>
        <begin position="143"/>
        <end position="177"/>
    </location>
</feature>
<dbReference type="GO" id="GO:0000963">
    <property type="term" value="P:mitochondrial RNA processing"/>
    <property type="evidence" value="ECO:0007669"/>
    <property type="project" value="EnsemblPlants"/>
</dbReference>
<feature type="repeat" description="PPR" evidence="3">
    <location>
        <begin position="352"/>
        <end position="387"/>
    </location>
</feature>
<evidence type="ECO:0000313" key="5">
    <source>
        <dbReference type="Proteomes" id="UP000594263"/>
    </source>
</evidence>
<dbReference type="GO" id="GO:0005739">
    <property type="term" value="C:mitochondrion"/>
    <property type="evidence" value="ECO:0007669"/>
    <property type="project" value="EnsemblPlants"/>
</dbReference>
<accession>A0A7N0SYC3</accession>
<organism evidence="4 5">
    <name type="scientific">Kalanchoe fedtschenkoi</name>
    <name type="common">Lavender scallops</name>
    <name type="synonym">South American air plant</name>
    <dbReference type="NCBI Taxonomy" id="63787"/>
    <lineage>
        <taxon>Eukaryota</taxon>
        <taxon>Viridiplantae</taxon>
        <taxon>Streptophyta</taxon>
        <taxon>Embryophyta</taxon>
        <taxon>Tracheophyta</taxon>
        <taxon>Spermatophyta</taxon>
        <taxon>Magnoliopsida</taxon>
        <taxon>eudicotyledons</taxon>
        <taxon>Gunneridae</taxon>
        <taxon>Pentapetalae</taxon>
        <taxon>Saxifragales</taxon>
        <taxon>Crassulaceae</taxon>
        <taxon>Kalanchoe</taxon>
    </lineage>
</organism>
<comment type="similarity">
    <text evidence="1">Belongs to the PPR family. P subfamily.</text>
</comment>
<evidence type="ECO:0000256" key="1">
    <source>
        <dbReference type="ARBA" id="ARBA00007626"/>
    </source>
</evidence>
<dbReference type="EnsemblPlants" id="Kaladp0012s0064.1.v1.1">
    <property type="protein sequence ID" value="Kaladp0012s0064.1.v1.1"/>
    <property type="gene ID" value="Kaladp0012s0064.v1.1"/>
</dbReference>
<dbReference type="AlphaFoldDB" id="A0A7N0SYC3"/>
<evidence type="ECO:0000256" key="2">
    <source>
        <dbReference type="ARBA" id="ARBA00022737"/>
    </source>
</evidence>